<dbReference type="Gene3D" id="3.40.50.1010">
    <property type="entry name" value="5'-nuclease"/>
    <property type="match status" value="1"/>
</dbReference>
<keyword evidence="2" id="KW-0479">Metal-binding</keyword>
<protein>
    <submittedName>
        <fullName evidence="6">Type II toxin-antitoxin system VapC family toxin</fullName>
    </submittedName>
</protein>
<accession>A0ABW2C622</accession>
<feature type="domain" description="PIN" evidence="5">
    <location>
        <begin position="2"/>
        <end position="120"/>
    </location>
</feature>
<evidence type="ECO:0000313" key="7">
    <source>
        <dbReference type="Proteomes" id="UP001596337"/>
    </source>
</evidence>
<evidence type="ECO:0000313" key="6">
    <source>
        <dbReference type="EMBL" id="MFC6870279.1"/>
    </source>
</evidence>
<evidence type="ECO:0000256" key="3">
    <source>
        <dbReference type="ARBA" id="ARBA00022801"/>
    </source>
</evidence>
<keyword evidence="1" id="KW-0540">Nuclease</keyword>
<reference evidence="7" key="1">
    <citation type="journal article" date="2019" name="Int. J. Syst. Evol. Microbiol.">
        <title>The Global Catalogue of Microorganisms (GCM) 10K type strain sequencing project: providing services to taxonomists for standard genome sequencing and annotation.</title>
        <authorList>
            <consortium name="The Broad Institute Genomics Platform"/>
            <consortium name="The Broad Institute Genome Sequencing Center for Infectious Disease"/>
            <person name="Wu L."/>
            <person name="Ma J."/>
        </authorList>
    </citation>
    <scope>NUCLEOTIDE SEQUENCE [LARGE SCALE GENOMIC DNA]</scope>
    <source>
        <strain evidence="7">KCTC 32255</strain>
    </source>
</reference>
<dbReference type="EMBL" id="JBHSXX010000001">
    <property type="protein sequence ID" value="MFC6870279.1"/>
    <property type="molecule type" value="Genomic_DNA"/>
</dbReference>
<sequence>MIVLDTSALVEFLVGTDAAADDVRNAARSQRLNAPHAVDLECAAALRGLVLGRKLPADEARRALELLGEMSIVRHDHTPMLPRIWELQHNMWPYDAAYVALAESLGADLITIDAKLAGVPGLSCTVIDVRGGTAAPPGPRVS</sequence>
<evidence type="ECO:0000256" key="2">
    <source>
        <dbReference type="ARBA" id="ARBA00022723"/>
    </source>
</evidence>
<organism evidence="6 7">
    <name type="scientific">Haloechinothrix salitolerans</name>
    <dbReference type="NCBI Taxonomy" id="926830"/>
    <lineage>
        <taxon>Bacteria</taxon>
        <taxon>Bacillati</taxon>
        <taxon>Actinomycetota</taxon>
        <taxon>Actinomycetes</taxon>
        <taxon>Pseudonocardiales</taxon>
        <taxon>Pseudonocardiaceae</taxon>
        <taxon>Haloechinothrix</taxon>
    </lineage>
</organism>
<dbReference type="InterPro" id="IPR044153">
    <property type="entry name" value="PIN_Pae0151-like"/>
</dbReference>
<dbReference type="RefSeq" id="WP_345389666.1">
    <property type="nucleotide sequence ID" value="NZ_BAABLA010000002.1"/>
</dbReference>
<comment type="caution">
    <text evidence="6">The sequence shown here is derived from an EMBL/GenBank/DDBJ whole genome shotgun (WGS) entry which is preliminary data.</text>
</comment>
<dbReference type="Pfam" id="PF01850">
    <property type="entry name" value="PIN"/>
    <property type="match status" value="1"/>
</dbReference>
<dbReference type="SUPFAM" id="SSF88723">
    <property type="entry name" value="PIN domain-like"/>
    <property type="match status" value="1"/>
</dbReference>
<name>A0ABW2C622_9PSEU</name>
<evidence type="ECO:0000259" key="5">
    <source>
        <dbReference type="Pfam" id="PF01850"/>
    </source>
</evidence>
<dbReference type="InterPro" id="IPR002716">
    <property type="entry name" value="PIN_dom"/>
</dbReference>
<dbReference type="InterPro" id="IPR029060">
    <property type="entry name" value="PIN-like_dom_sf"/>
</dbReference>
<dbReference type="InterPro" id="IPR051619">
    <property type="entry name" value="TypeII_TA_RNase_PINc/VapC"/>
</dbReference>
<keyword evidence="4" id="KW-0460">Magnesium</keyword>
<dbReference type="CDD" id="cd09873">
    <property type="entry name" value="PIN_Pae0151-like"/>
    <property type="match status" value="1"/>
</dbReference>
<evidence type="ECO:0000256" key="1">
    <source>
        <dbReference type="ARBA" id="ARBA00022722"/>
    </source>
</evidence>
<keyword evidence="7" id="KW-1185">Reference proteome</keyword>
<keyword evidence="3" id="KW-0378">Hydrolase</keyword>
<dbReference type="PANTHER" id="PTHR35901">
    <property type="entry name" value="RIBONUCLEASE VAPC3"/>
    <property type="match status" value="1"/>
</dbReference>
<dbReference type="Proteomes" id="UP001596337">
    <property type="component" value="Unassembled WGS sequence"/>
</dbReference>
<proteinExistence type="predicted"/>
<gene>
    <name evidence="6" type="ORF">ACFQGD_24375</name>
</gene>
<dbReference type="PANTHER" id="PTHR35901:SF1">
    <property type="entry name" value="EXONUCLEASE VAPC9"/>
    <property type="match status" value="1"/>
</dbReference>
<evidence type="ECO:0000256" key="4">
    <source>
        <dbReference type="ARBA" id="ARBA00022842"/>
    </source>
</evidence>